<reference evidence="3 4" key="1">
    <citation type="submission" date="2016-12" db="EMBL/GenBank/DDBJ databases">
        <authorList>
            <person name="Song W.-J."/>
            <person name="Kurnit D.M."/>
        </authorList>
    </citation>
    <scope>NUCLEOTIDE SEQUENCE [LARGE SCALE GENOMIC DNA]</scope>
    <source>
        <strain evidence="3 4">DSM 43162</strain>
    </source>
</reference>
<dbReference type="AlphaFoldDB" id="A0A1M7V1B8"/>
<dbReference type="EMBL" id="FRDM01000078">
    <property type="protein sequence ID" value="SHN89008.1"/>
    <property type="molecule type" value="Genomic_DNA"/>
</dbReference>
<evidence type="ECO:0000313" key="4">
    <source>
        <dbReference type="Proteomes" id="UP000184428"/>
    </source>
</evidence>
<proteinExistence type="predicted"/>
<dbReference type="RefSeq" id="WP_072921481.1">
    <property type="nucleotide sequence ID" value="NZ_FRDM01000078.1"/>
</dbReference>
<dbReference type="Pfam" id="PF12642">
    <property type="entry name" value="TpcC"/>
    <property type="match status" value="1"/>
</dbReference>
<organism evidence="3 4">
    <name type="scientific">Geodermatophilus obscurus</name>
    <dbReference type="NCBI Taxonomy" id="1861"/>
    <lineage>
        <taxon>Bacteria</taxon>
        <taxon>Bacillati</taxon>
        <taxon>Actinomycetota</taxon>
        <taxon>Actinomycetes</taxon>
        <taxon>Geodermatophilales</taxon>
        <taxon>Geodermatophilaceae</taxon>
        <taxon>Geodermatophilus</taxon>
    </lineage>
</organism>
<evidence type="ECO:0000313" key="3">
    <source>
        <dbReference type="EMBL" id="SHN89008.1"/>
    </source>
</evidence>
<feature type="transmembrane region" description="Helical" evidence="2">
    <location>
        <begin position="53"/>
        <end position="75"/>
    </location>
</feature>
<evidence type="ECO:0000256" key="2">
    <source>
        <dbReference type="SAM" id="Phobius"/>
    </source>
</evidence>
<sequence>MSPGLRRGGRAAAPRPGSAEQVGGNSRIGDHDVRLQGRWTGGSKVATKAATGLLWTLLICGPLGLVAGAAAFLAAPPPAAAQAPAEADTMSEQAAVGEFAQRFVATWLTTPRGEESTLAGFVDTSGVQLPQVPWSVADPATAAIAHVATGRWTVTVAVTVTEPPPAAGAGPAPSQTPPPVRRFFSVPVAYDQGALLAQTLPAPVAAPAPAAPVPLAYGYTAPGQHPASTAAAEFLVALLTGTGDVDRYVTPGTRVQAITPAPYAQVRLQRVQVDADPADLPDVPGNGDQLHALVTAEATSAAGQALSVQYALTLTARGGRWEVQSV</sequence>
<feature type="compositionally biased region" description="Low complexity" evidence="1">
    <location>
        <begin position="1"/>
        <end position="19"/>
    </location>
</feature>
<keyword evidence="2" id="KW-0812">Transmembrane</keyword>
<protein>
    <submittedName>
        <fullName evidence="3">Conjugative transposon protein TcpC</fullName>
    </submittedName>
</protein>
<keyword evidence="2" id="KW-0472">Membrane</keyword>
<dbReference type="InterPro" id="IPR024735">
    <property type="entry name" value="TcpC"/>
</dbReference>
<dbReference type="Proteomes" id="UP000184428">
    <property type="component" value="Unassembled WGS sequence"/>
</dbReference>
<feature type="region of interest" description="Disordered" evidence="1">
    <location>
        <begin position="1"/>
        <end position="31"/>
    </location>
</feature>
<feature type="non-terminal residue" evidence="3">
    <location>
        <position position="326"/>
    </location>
</feature>
<dbReference type="OrthoDB" id="4545310at2"/>
<name>A0A1M7V1B8_9ACTN</name>
<keyword evidence="2" id="KW-1133">Transmembrane helix</keyword>
<accession>A0A1M7V1B8</accession>
<evidence type="ECO:0000256" key="1">
    <source>
        <dbReference type="SAM" id="MobiDB-lite"/>
    </source>
</evidence>
<gene>
    <name evidence="3" type="ORF">SAMN05660350_05000</name>
</gene>